<organism evidence="1 2">
    <name type="scientific">Symbiodinium microadriaticum</name>
    <name type="common">Dinoflagellate</name>
    <name type="synonym">Zooxanthella microadriatica</name>
    <dbReference type="NCBI Taxonomy" id="2951"/>
    <lineage>
        <taxon>Eukaryota</taxon>
        <taxon>Sar</taxon>
        <taxon>Alveolata</taxon>
        <taxon>Dinophyceae</taxon>
        <taxon>Suessiales</taxon>
        <taxon>Symbiodiniaceae</taxon>
        <taxon>Symbiodinium</taxon>
    </lineage>
</organism>
<evidence type="ECO:0000313" key="1">
    <source>
        <dbReference type="EMBL" id="OLP98898.1"/>
    </source>
</evidence>
<comment type="caution">
    <text evidence="1">The sequence shown here is derived from an EMBL/GenBank/DDBJ whole genome shotgun (WGS) entry which is preliminary data.</text>
</comment>
<name>A0A1Q9DUU1_SYMMI</name>
<proteinExistence type="predicted"/>
<dbReference type="EMBL" id="LSRX01000381">
    <property type="protein sequence ID" value="OLP98898.1"/>
    <property type="molecule type" value="Genomic_DNA"/>
</dbReference>
<reference evidence="1 2" key="1">
    <citation type="submission" date="2016-02" db="EMBL/GenBank/DDBJ databases">
        <title>Genome analysis of coral dinoflagellate symbionts highlights evolutionary adaptations to a symbiotic lifestyle.</title>
        <authorList>
            <person name="Aranda M."/>
            <person name="Li Y."/>
            <person name="Liew Y.J."/>
            <person name="Baumgarten S."/>
            <person name="Simakov O."/>
            <person name="Wilson M."/>
            <person name="Piel J."/>
            <person name="Ashoor H."/>
            <person name="Bougouffa S."/>
            <person name="Bajic V.B."/>
            <person name="Ryu T."/>
            <person name="Ravasi T."/>
            <person name="Bayer T."/>
            <person name="Micklem G."/>
            <person name="Kim H."/>
            <person name="Bhak J."/>
            <person name="Lajeunesse T.C."/>
            <person name="Voolstra C.R."/>
        </authorList>
    </citation>
    <scope>NUCLEOTIDE SEQUENCE [LARGE SCALE GENOMIC DNA]</scope>
    <source>
        <strain evidence="1 2">CCMP2467</strain>
    </source>
</reference>
<protein>
    <submittedName>
        <fullName evidence="1">Uncharacterized protein</fullName>
    </submittedName>
</protein>
<accession>A0A1Q9DUU1</accession>
<gene>
    <name evidence="1" type="ORF">AK812_SmicGene18610</name>
</gene>
<dbReference type="OrthoDB" id="433074at2759"/>
<dbReference type="AlphaFoldDB" id="A0A1Q9DUU1"/>
<evidence type="ECO:0000313" key="2">
    <source>
        <dbReference type="Proteomes" id="UP000186817"/>
    </source>
</evidence>
<sequence length="113" mass="12978">MESLYLDKLYQNMPLIKLIQKLLGPDSPPVVEALYRRAQARFELKQRQGALDDVEKDFLRILIHPAVWVKADHHLTRRQLPNGSGQGASMAAIRRVLLTPAFFQTFWNFCSAT</sequence>
<keyword evidence="2" id="KW-1185">Reference proteome</keyword>
<dbReference type="Proteomes" id="UP000186817">
    <property type="component" value="Unassembled WGS sequence"/>
</dbReference>